<protein>
    <submittedName>
        <fullName evidence="1">Uncharacterized protein</fullName>
    </submittedName>
</protein>
<dbReference type="Proteomes" id="UP000250831">
    <property type="component" value="Unassembled WGS sequence"/>
</dbReference>
<sequence>MKQIQKILVLTVSLTFAFHFQVLSQKSSLQEYKNNFTSFYSTANKLASSKDSWNLYILGPFINSVNNIYSITKDDYYLDCNLKLIKQLIQHTDPSNKFGKSQFKDQYLGWANHSHPESGNDGKEYPLFESYCWRYVTEILLIINNDARLKRKYKNDYNLILNFTEKNIFEKWYSRGRDHIYRSNLHMRSHWARICFDLYLITKKNKYKIVFDNFDDILLKRLGNVNRTKSVNTNLNSPNYLEQDLPHANALVGYMFHRERYNKKLNKVLRSFYTAFYDNSFHKDHMSLYLQGGSKTMNISDGFIMYGRFNKELQNDFVNFRPKSELNIAQYLSNMALNEYYLNR</sequence>
<dbReference type="AlphaFoldDB" id="A0A363NQ67"/>
<proteinExistence type="predicted"/>
<evidence type="ECO:0000313" key="1">
    <source>
        <dbReference type="EMBL" id="PUV22945.1"/>
    </source>
</evidence>
<organism evidence="1 2">
    <name type="scientific">Sphingobacterium athyrii</name>
    <dbReference type="NCBI Taxonomy" id="2152717"/>
    <lineage>
        <taxon>Bacteria</taxon>
        <taxon>Pseudomonadati</taxon>
        <taxon>Bacteroidota</taxon>
        <taxon>Sphingobacteriia</taxon>
        <taxon>Sphingobacteriales</taxon>
        <taxon>Sphingobacteriaceae</taxon>
        <taxon>Sphingobacterium</taxon>
    </lineage>
</organism>
<dbReference type="OrthoDB" id="8737820at2"/>
<gene>
    <name evidence="1" type="ORF">DCO56_18665</name>
</gene>
<reference evidence="1 2" key="1">
    <citation type="submission" date="2018-04" db="EMBL/GenBank/DDBJ databases">
        <title>Sphingobacterium sp. M46 Genome.</title>
        <authorList>
            <person name="Cheng J."/>
            <person name="Li Y."/>
        </authorList>
    </citation>
    <scope>NUCLEOTIDE SEQUENCE [LARGE SCALE GENOMIC DNA]</scope>
    <source>
        <strain evidence="1 2">M46</strain>
    </source>
</reference>
<accession>A0A363NQ67</accession>
<keyword evidence="2" id="KW-1185">Reference proteome</keyword>
<dbReference type="RefSeq" id="WP_108635280.1">
    <property type="nucleotide sequence ID" value="NZ_QCXX01000005.1"/>
</dbReference>
<comment type="caution">
    <text evidence="1">The sequence shown here is derived from an EMBL/GenBank/DDBJ whole genome shotgun (WGS) entry which is preliminary data.</text>
</comment>
<dbReference type="EMBL" id="QCXX01000005">
    <property type="protein sequence ID" value="PUV22945.1"/>
    <property type="molecule type" value="Genomic_DNA"/>
</dbReference>
<name>A0A363NQ67_9SPHI</name>
<evidence type="ECO:0000313" key="2">
    <source>
        <dbReference type="Proteomes" id="UP000250831"/>
    </source>
</evidence>